<dbReference type="GO" id="GO:0008081">
    <property type="term" value="F:phosphoric diester hydrolase activity"/>
    <property type="evidence" value="ECO:0007669"/>
    <property type="project" value="InterPro"/>
</dbReference>
<dbReference type="InterPro" id="IPR017946">
    <property type="entry name" value="PLC-like_Pdiesterase_TIM-brl"/>
</dbReference>
<dbReference type="InterPro" id="IPR030395">
    <property type="entry name" value="GP_PDE_dom"/>
</dbReference>
<organism evidence="2 3">
    <name type="scientific">Gallintestinimicrobium propionicum</name>
    <dbReference type="NCBI Taxonomy" id="2981770"/>
    <lineage>
        <taxon>Bacteria</taxon>
        <taxon>Bacillati</taxon>
        <taxon>Bacillota</taxon>
        <taxon>Clostridia</taxon>
        <taxon>Lachnospirales</taxon>
        <taxon>Lachnospiraceae</taxon>
        <taxon>Gallintestinimicrobium</taxon>
    </lineage>
</organism>
<dbReference type="Pfam" id="PF03009">
    <property type="entry name" value="GDPD"/>
    <property type="match status" value="1"/>
</dbReference>
<dbReference type="EMBL" id="JAJEQF010000002">
    <property type="protein sequence ID" value="MCC2166406.1"/>
    <property type="molecule type" value="Genomic_DNA"/>
</dbReference>
<dbReference type="PANTHER" id="PTHR46211">
    <property type="entry name" value="GLYCEROPHOSPHORYL DIESTER PHOSPHODIESTERASE"/>
    <property type="match status" value="1"/>
</dbReference>
<accession>A0AAE3ATB1</accession>
<name>A0AAE3ATB1_9FIRM</name>
<dbReference type="PANTHER" id="PTHR46211:SF1">
    <property type="entry name" value="GLYCEROPHOSPHODIESTER PHOSPHODIESTERASE, CYTOPLASMIC"/>
    <property type="match status" value="1"/>
</dbReference>
<keyword evidence="3" id="KW-1185">Reference proteome</keyword>
<dbReference type="Gene3D" id="3.20.20.190">
    <property type="entry name" value="Phosphatidylinositol (PI) phosphodiesterase"/>
    <property type="match status" value="1"/>
</dbReference>
<evidence type="ECO:0000313" key="2">
    <source>
        <dbReference type="EMBL" id="MCC2166406.1"/>
    </source>
</evidence>
<dbReference type="CDD" id="cd08563">
    <property type="entry name" value="GDPD_TtGDE_like"/>
    <property type="match status" value="1"/>
</dbReference>
<dbReference type="PROSITE" id="PS51704">
    <property type="entry name" value="GP_PDE"/>
    <property type="match status" value="1"/>
</dbReference>
<comment type="caution">
    <text evidence="2">The sequence shown here is derived from an EMBL/GenBank/DDBJ whole genome shotgun (WGS) entry which is preliminary data.</text>
</comment>
<evidence type="ECO:0000259" key="1">
    <source>
        <dbReference type="PROSITE" id="PS51704"/>
    </source>
</evidence>
<dbReference type="PROSITE" id="PS50007">
    <property type="entry name" value="PIPLC_X_DOMAIN"/>
    <property type="match status" value="1"/>
</dbReference>
<dbReference type="GO" id="GO:0006629">
    <property type="term" value="P:lipid metabolic process"/>
    <property type="evidence" value="ECO:0007669"/>
    <property type="project" value="InterPro"/>
</dbReference>
<gene>
    <name evidence="2" type="ORF">LKD45_01620</name>
</gene>
<sequence>MNKTMKIFAHRGFSGRYPQNTMLAFQKALESGCDGIELDVQLTKDGEVVIIHDEYLDDLTDFTGNVRDYTLGELKSCNAGGKWQEVYGFQPIPTFEEYCEWASGNSLITNVEIKSSVYYYEELEKKTMELIGRFGLKERIIISSFNHLSALSCKDFMPDMKTGALVGNGGIANAGYYCKKFGFECYHPGVEGLTKEEVELCHKNGIEVNVWTINNMDDLENLYEWGCDGVITNYPDVCKSWLKAKKAKG</sequence>
<reference evidence="2 3" key="1">
    <citation type="submission" date="2021-10" db="EMBL/GenBank/DDBJ databases">
        <title>Anaerobic single-cell dispensing facilitates the cultivation of human gut bacteria.</title>
        <authorList>
            <person name="Afrizal A."/>
        </authorList>
    </citation>
    <scope>NUCLEOTIDE SEQUENCE [LARGE SCALE GENOMIC DNA]</scope>
    <source>
        <strain evidence="2 3">CLA-AA-H244</strain>
    </source>
</reference>
<feature type="domain" description="GP-PDE" evidence="1">
    <location>
        <begin position="5"/>
        <end position="242"/>
    </location>
</feature>
<dbReference type="AlphaFoldDB" id="A0AAE3ATB1"/>
<protein>
    <submittedName>
        <fullName evidence="2">Glycerophosphodiester phosphodiesterase</fullName>
    </submittedName>
</protein>
<dbReference type="Proteomes" id="UP001199355">
    <property type="component" value="Unassembled WGS sequence"/>
</dbReference>
<evidence type="ECO:0000313" key="3">
    <source>
        <dbReference type="Proteomes" id="UP001199355"/>
    </source>
</evidence>
<dbReference type="RefSeq" id="WP_308727559.1">
    <property type="nucleotide sequence ID" value="NZ_JAJEQF010000002.1"/>
</dbReference>
<proteinExistence type="predicted"/>
<dbReference type="SUPFAM" id="SSF51695">
    <property type="entry name" value="PLC-like phosphodiesterases"/>
    <property type="match status" value="1"/>
</dbReference>